<dbReference type="RefSeq" id="WP_323450355.1">
    <property type="nucleotide sequence ID" value="NZ_BSBI01000014.1"/>
</dbReference>
<evidence type="ECO:0000259" key="2">
    <source>
        <dbReference type="Pfam" id="PF25906"/>
    </source>
</evidence>
<dbReference type="Pfam" id="PF13556">
    <property type="entry name" value="HTH_30"/>
    <property type="match status" value="1"/>
</dbReference>
<gene>
    <name evidence="3" type="ORF">SYYSPA8_28780</name>
</gene>
<dbReference type="InterPro" id="IPR058663">
    <property type="entry name" value="PucR-like_N"/>
</dbReference>
<evidence type="ECO:0000313" key="3">
    <source>
        <dbReference type="EMBL" id="GLF98375.1"/>
    </source>
</evidence>
<accession>A0ABQ5P7C4</accession>
<feature type="domain" description="PucR C-terminal helix-turn-helix" evidence="1">
    <location>
        <begin position="334"/>
        <end position="392"/>
    </location>
</feature>
<proteinExistence type="predicted"/>
<dbReference type="EMBL" id="BSBI01000014">
    <property type="protein sequence ID" value="GLF98375.1"/>
    <property type="molecule type" value="Genomic_DNA"/>
</dbReference>
<evidence type="ECO:0000259" key="1">
    <source>
        <dbReference type="Pfam" id="PF13556"/>
    </source>
</evidence>
<protein>
    <submittedName>
        <fullName evidence="3">PucR family transcriptional regulator</fullName>
    </submittedName>
</protein>
<dbReference type="Proteomes" id="UP001291653">
    <property type="component" value="Unassembled WGS sequence"/>
</dbReference>
<dbReference type="Gene3D" id="1.10.10.2840">
    <property type="entry name" value="PucR C-terminal helix-turn-helix domain"/>
    <property type="match status" value="1"/>
</dbReference>
<name>A0ABQ5P7C4_9ACTN</name>
<feature type="domain" description="PucR-like N-terminal" evidence="2">
    <location>
        <begin position="17"/>
        <end position="179"/>
    </location>
</feature>
<sequence length="398" mass="44109">MPGTVGPSDTAESLGPLPQEFAAIIRPELPSLIKEIGIEVTRAYPEYARLLNGPFGHGIRVGLEQSIHVFVDQVAEPSAPSALRDEMCRRFGRYEAYEGRTLDSLQGAYRLGARVALRRAKKVGRSYDLSPTMMLSFADALFAYVDELESLSREGYLEVRSRAGEQNQVLRRRLLHLLLAGPPVPRTAVAELADQAAWPFPTHVTLVALRAPAVLDQADLDPDVLVDPGDPQPHLLVPGPVEGERRRMLDRALFGNRAAVGLTVPTAEAHDSIRWARRTLELVDGGVVEDGPLVFSADHLVQLWLLSDPALLDQLARRELAPLAALTPSRRDRLVDTLRIWLDTRGTAAQMGELLDVHPQTVRYRMRNLDAVLGDRLRNAERRFAIEVVLRALRLGAR</sequence>
<dbReference type="PANTHER" id="PTHR33744">
    <property type="entry name" value="CARBOHYDRATE DIACID REGULATOR"/>
    <property type="match status" value="1"/>
</dbReference>
<dbReference type="InterPro" id="IPR042070">
    <property type="entry name" value="PucR_C-HTH_sf"/>
</dbReference>
<dbReference type="Pfam" id="PF25906">
    <property type="entry name" value="PucR-like_N"/>
    <property type="match status" value="1"/>
</dbReference>
<reference evidence="3 4" key="1">
    <citation type="submission" date="2022-10" db="EMBL/GenBank/DDBJ databases">
        <title>Draft genome sequence of Streptomyces sp. YSPA8.</title>
        <authorList>
            <person name="Moriuchi R."/>
            <person name="Dohra H."/>
            <person name="Yamamura H."/>
            <person name="Kodani S."/>
        </authorList>
    </citation>
    <scope>NUCLEOTIDE SEQUENCE [LARGE SCALE GENOMIC DNA]</scope>
    <source>
        <strain evidence="3 4">YSPA8</strain>
    </source>
</reference>
<organism evidence="3 4">
    <name type="scientific">Streptomyces yaizuensis</name>
    <dbReference type="NCBI Taxonomy" id="2989713"/>
    <lineage>
        <taxon>Bacteria</taxon>
        <taxon>Bacillati</taxon>
        <taxon>Actinomycetota</taxon>
        <taxon>Actinomycetes</taxon>
        <taxon>Kitasatosporales</taxon>
        <taxon>Streptomycetaceae</taxon>
        <taxon>Streptomyces</taxon>
    </lineage>
</organism>
<evidence type="ECO:0000313" key="4">
    <source>
        <dbReference type="Proteomes" id="UP001291653"/>
    </source>
</evidence>
<dbReference type="InterPro" id="IPR051448">
    <property type="entry name" value="CdaR-like_regulators"/>
</dbReference>
<dbReference type="PANTHER" id="PTHR33744:SF1">
    <property type="entry name" value="DNA-BINDING TRANSCRIPTIONAL ACTIVATOR ADER"/>
    <property type="match status" value="1"/>
</dbReference>
<keyword evidence="4" id="KW-1185">Reference proteome</keyword>
<dbReference type="InterPro" id="IPR025736">
    <property type="entry name" value="PucR_C-HTH_dom"/>
</dbReference>
<comment type="caution">
    <text evidence="3">The sequence shown here is derived from an EMBL/GenBank/DDBJ whole genome shotgun (WGS) entry which is preliminary data.</text>
</comment>